<evidence type="ECO:0000313" key="1">
    <source>
        <dbReference type="EMBL" id="WOF15331.1"/>
    </source>
</evidence>
<organism evidence="1 2">
    <name type="scientific">Methanochimaera problematica</name>
    <dbReference type="NCBI Taxonomy" id="2609417"/>
    <lineage>
        <taxon>Archaea</taxon>
        <taxon>Methanobacteriati</taxon>
        <taxon>Methanobacteriota</taxon>
        <taxon>Stenosarchaea group</taxon>
        <taxon>Methanomicrobia</taxon>
        <taxon>Methanomicrobiales</taxon>
        <taxon>Methanomicrobiaceae</taxon>
        <taxon>Methanochimaera</taxon>
    </lineage>
</organism>
<name>A0AA97I3K7_9EURY</name>
<dbReference type="RefSeq" id="WP_317136900.1">
    <property type="nucleotide sequence ID" value="NZ_CP043875.1"/>
</dbReference>
<dbReference type="EMBL" id="CP043875">
    <property type="protein sequence ID" value="WOF15331.1"/>
    <property type="molecule type" value="Genomic_DNA"/>
</dbReference>
<accession>A0AA97I3K7</accession>
<evidence type="ECO:0008006" key="3">
    <source>
        <dbReference type="Google" id="ProtNLM"/>
    </source>
</evidence>
<gene>
    <name evidence="1" type="ORF">F1737_00865</name>
</gene>
<proteinExistence type="predicted"/>
<evidence type="ECO:0000313" key="2">
    <source>
        <dbReference type="Proteomes" id="UP001301797"/>
    </source>
</evidence>
<dbReference type="GeneID" id="85228676"/>
<sequence>MANEEITKILNAAARLLVKNQSVNILFEQDVVKIKLPTTRDLAKDLNTPHYYILPGFSLMEKNKLIKREERVGIWTTNEGTRILLSLLKDNYVEETKNILGEKLFTALTEKINTGLSKDMD</sequence>
<dbReference type="Proteomes" id="UP001301797">
    <property type="component" value="Chromosome"/>
</dbReference>
<keyword evidence="2" id="KW-1185">Reference proteome</keyword>
<dbReference type="AlphaFoldDB" id="A0AA97I3K7"/>
<reference evidence="1 2" key="1">
    <citation type="submission" date="2019-09" db="EMBL/GenBank/DDBJ databases">
        <title>The complete genome of Methanoplanus sp. FWC-SCC4.</title>
        <authorList>
            <person name="Chen S.-C."/>
            <person name="Zhou Y.-Z."/>
            <person name="Lai M.-C."/>
        </authorList>
    </citation>
    <scope>NUCLEOTIDE SEQUENCE [LARGE SCALE GENOMIC DNA]</scope>
    <source>
        <strain evidence="1 2">FWC-SCC4</strain>
    </source>
</reference>
<dbReference type="KEGG" id="mefw:F1737_00865"/>
<protein>
    <recommendedName>
        <fullName evidence="3">DNA-binding protein</fullName>
    </recommendedName>
</protein>